<dbReference type="GO" id="GO:0045454">
    <property type="term" value="P:cell redox homeostasis"/>
    <property type="evidence" value="ECO:0007669"/>
    <property type="project" value="TreeGrafter"/>
</dbReference>
<evidence type="ECO:0000313" key="3">
    <source>
        <dbReference type="Proteomes" id="UP000306192"/>
    </source>
</evidence>
<proteinExistence type="predicted"/>
<dbReference type="PROSITE" id="PS51354">
    <property type="entry name" value="GLUTAREDOXIN_2"/>
    <property type="match status" value="1"/>
</dbReference>
<organism evidence="2 3">
    <name type="scientific">Subtercola vilae</name>
    <dbReference type="NCBI Taxonomy" id="2056433"/>
    <lineage>
        <taxon>Bacteria</taxon>
        <taxon>Bacillati</taxon>
        <taxon>Actinomycetota</taxon>
        <taxon>Actinomycetes</taxon>
        <taxon>Micrococcales</taxon>
        <taxon>Microbacteriaceae</taxon>
        <taxon>Subtercola</taxon>
    </lineage>
</organism>
<name>A0A4T2B745_9MICO</name>
<reference evidence="2 3" key="1">
    <citation type="journal article" date="2019" name="Microorganisms">
        <title>Systematic Affiliation and Genome Analysis of Subtercola vilae DB165(T) with Particular Emphasis on Cold Adaptation of an Isolate from a High-Altitude Cold Volcano Lake.</title>
        <authorList>
            <person name="Villalobos A.S."/>
            <person name="Wiese J."/>
            <person name="Imhoff J.F."/>
            <person name="Dorador C."/>
            <person name="Keller A."/>
            <person name="Hentschel U."/>
        </authorList>
    </citation>
    <scope>NUCLEOTIDE SEQUENCE [LARGE SCALE GENOMIC DNA]</scope>
    <source>
        <strain evidence="2 3">DB165</strain>
    </source>
</reference>
<sequence length="91" mass="9854">MNTTSTPHQVTVYSKPSCVQCTMTYRKLDNAGISYIVVDVTEDEDAVAFIKDQLGYLTAPVVFVSEDLHWGGFRPDLIEGLAATLAATNAA</sequence>
<dbReference type="GO" id="GO:0009055">
    <property type="term" value="F:electron transfer activity"/>
    <property type="evidence" value="ECO:0007669"/>
    <property type="project" value="TreeGrafter"/>
</dbReference>
<dbReference type="InterPro" id="IPR036249">
    <property type="entry name" value="Thioredoxin-like_sf"/>
</dbReference>
<dbReference type="RefSeq" id="WP_136643850.1">
    <property type="nucleotide sequence ID" value="NZ_QYRT01000088.1"/>
</dbReference>
<dbReference type="CDD" id="cd02976">
    <property type="entry name" value="NrdH"/>
    <property type="match status" value="1"/>
</dbReference>
<dbReference type="SUPFAM" id="SSF52833">
    <property type="entry name" value="Thioredoxin-like"/>
    <property type="match status" value="1"/>
</dbReference>
<dbReference type="PANTHER" id="PTHR34386:SF1">
    <property type="entry name" value="GLUTAREDOXIN-LIKE PROTEIN NRDH"/>
    <property type="match status" value="1"/>
</dbReference>
<accession>A0A4T2B745</accession>
<comment type="caution">
    <text evidence="2">The sequence shown here is derived from an EMBL/GenBank/DDBJ whole genome shotgun (WGS) entry which is preliminary data.</text>
</comment>
<dbReference type="Proteomes" id="UP000306192">
    <property type="component" value="Unassembled WGS sequence"/>
</dbReference>
<dbReference type="PANTHER" id="PTHR34386">
    <property type="entry name" value="GLUTAREDOXIN"/>
    <property type="match status" value="1"/>
</dbReference>
<dbReference type="Gene3D" id="3.40.30.10">
    <property type="entry name" value="Glutaredoxin"/>
    <property type="match status" value="1"/>
</dbReference>
<dbReference type="InterPro" id="IPR002109">
    <property type="entry name" value="Glutaredoxin"/>
</dbReference>
<dbReference type="OrthoDB" id="8545217at2"/>
<dbReference type="EMBL" id="QYRT01000088">
    <property type="protein sequence ID" value="TIH26667.1"/>
    <property type="molecule type" value="Genomic_DNA"/>
</dbReference>
<evidence type="ECO:0000259" key="1">
    <source>
        <dbReference type="Pfam" id="PF00462"/>
    </source>
</evidence>
<gene>
    <name evidence="2" type="ORF">D4765_18940</name>
</gene>
<evidence type="ECO:0000313" key="2">
    <source>
        <dbReference type="EMBL" id="TIH26667.1"/>
    </source>
</evidence>
<protein>
    <submittedName>
        <fullName evidence="2">NrdH-redoxin</fullName>
    </submittedName>
</protein>
<dbReference type="InterPro" id="IPR051548">
    <property type="entry name" value="Grx-like_ET"/>
</dbReference>
<feature type="domain" description="Glutaredoxin" evidence="1">
    <location>
        <begin position="10"/>
        <end position="67"/>
    </location>
</feature>
<dbReference type="AlphaFoldDB" id="A0A4T2B745"/>
<dbReference type="Pfam" id="PF00462">
    <property type="entry name" value="Glutaredoxin"/>
    <property type="match status" value="1"/>
</dbReference>
<keyword evidence="3" id="KW-1185">Reference proteome</keyword>